<evidence type="ECO:0000313" key="2">
    <source>
        <dbReference type="EMBL" id="PMS28226.1"/>
    </source>
</evidence>
<keyword evidence="1" id="KW-0812">Transmembrane</keyword>
<dbReference type="RefSeq" id="WP_102607816.1">
    <property type="nucleotide sequence ID" value="NZ_CADIKD010000005.1"/>
</dbReference>
<comment type="caution">
    <text evidence="2">The sequence shown here is derived from an EMBL/GenBank/DDBJ whole genome shotgun (WGS) entry which is preliminary data.</text>
</comment>
<sequence>MTIDTVQIISGGVISASQKPIVIDVWSPNLGPTTDQDEQITVRLDSIDRPLILKTGTTRELFIGTGDRLDVAYIELPDRLAILGIRNVKDGSVYLVRTADVVSARREIYTTLSAQIVCAIVAGLMGFVKRSIHVVVEPLLLGVAVCAGLGAVSAIVRTVSGRSVWPDVRKLVQPGGKREMDAARKALVLEPDEVRAIRFL</sequence>
<organism evidence="2 3">
    <name type="scientific">Trinickia soli</name>
    <dbReference type="NCBI Taxonomy" id="380675"/>
    <lineage>
        <taxon>Bacteria</taxon>
        <taxon>Pseudomonadati</taxon>
        <taxon>Pseudomonadota</taxon>
        <taxon>Betaproteobacteria</taxon>
        <taxon>Burkholderiales</taxon>
        <taxon>Burkholderiaceae</taxon>
        <taxon>Trinickia</taxon>
    </lineage>
</organism>
<dbReference type="AlphaFoldDB" id="A0A2N7WFJ5"/>
<reference evidence="2 3" key="1">
    <citation type="submission" date="2018-01" db="EMBL/GenBank/DDBJ databases">
        <title>Whole genome analyses suggest that Burkholderia sensu lato contains two further novel genera in the rhizoxinica-symbiotica group Mycetohabitans gen. nov., and Trinickia gen. nov.: implications for the evolution of diazotrophy and nodulation in the Burkholderiaceae.</title>
        <authorList>
            <person name="Estrada-de los Santos P."/>
            <person name="Palmer M."/>
            <person name="Chavez-Ramirez B."/>
            <person name="Beukes C."/>
            <person name="Steenkamp E.T."/>
            <person name="Hirsch A.M."/>
            <person name="Manyaka P."/>
            <person name="Maluk M."/>
            <person name="Lafos M."/>
            <person name="Crook M."/>
            <person name="Gross E."/>
            <person name="Simon M.F."/>
            <person name="Bueno dos Reis Junior F."/>
            <person name="Poole P.S."/>
            <person name="Venter S.N."/>
            <person name="James E.K."/>
        </authorList>
    </citation>
    <scope>NUCLEOTIDE SEQUENCE [LARGE SCALE GENOMIC DNA]</scope>
    <source>
        <strain evidence="2 3">GP25-8</strain>
    </source>
</reference>
<keyword evidence="3" id="KW-1185">Reference proteome</keyword>
<feature type="transmembrane region" description="Helical" evidence="1">
    <location>
        <begin position="139"/>
        <end position="160"/>
    </location>
</feature>
<keyword evidence="1" id="KW-1133">Transmembrane helix</keyword>
<dbReference type="EMBL" id="PNYB01000001">
    <property type="protein sequence ID" value="PMS28226.1"/>
    <property type="molecule type" value="Genomic_DNA"/>
</dbReference>
<evidence type="ECO:0000313" key="3">
    <source>
        <dbReference type="Proteomes" id="UP000235347"/>
    </source>
</evidence>
<dbReference type="Proteomes" id="UP000235347">
    <property type="component" value="Unassembled WGS sequence"/>
</dbReference>
<accession>A0A2N7WFJ5</accession>
<name>A0A2N7WFJ5_9BURK</name>
<protein>
    <submittedName>
        <fullName evidence="2">Uncharacterized protein</fullName>
    </submittedName>
</protein>
<feature type="transmembrane region" description="Helical" evidence="1">
    <location>
        <begin position="108"/>
        <end position="127"/>
    </location>
</feature>
<evidence type="ECO:0000256" key="1">
    <source>
        <dbReference type="SAM" id="Phobius"/>
    </source>
</evidence>
<keyword evidence="1" id="KW-0472">Membrane</keyword>
<proteinExistence type="predicted"/>
<gene>
    <name evidence="2" type="ORF">C0Z19_00355</name>
</gene>